<gene>
    <name evidence="2" type="ORF">PLEPLA_LOCUS41904</name>
</gene>
<dbReference type="Proteomes" id="UP001153269">
    <property type="component" value="Unassembled WGS sequence"/>
</dbReference>
<comment type="caution">
    <text evidence="2">The sequence shown here is derived from an EMBL/GenBank/DDBJ whole genome shotgun (WGS) entry which is preliminary data.</text>
</comment>
<dbReference type="EMBL" id="CADEAL010004200">
    <property type="protein sequence ID" value="CAB1454142.1"/>
    <property type="molecule type" value="Genomic_DNA"/>
</dbReference>
<feature type="region of interest" description="Disordered" evidence="1">
    <location>
        <begin position="106"/>
        <end position="125"/>
    </location>
</feature>
<sequence length="125" mass="14493">MLMTYILTSTGTRLQSDERNSRAVGVCDWKRLIHSLNLSFSLKSNLLRGCESREVVENLHSWTCRFDLLWSPQLPVSPQRGTFHRGHFAANWLLCVSLCLRWPRGGGEPRNEEEEEEEEEEEDST</sequence>
<keyword evidence="3" id="KW-1185">Reference proteome</keyword>
<name>A0A9N7Z8W2_PLEPL</name>
<evidence type="ECO:0000313" key="2">
    <source>
        <dbReference type="EMBL" id="CAB1454142.1"/>
    </source>
</evidence>
<evidence type="ECO:0000256" key="1">
    <source>
        <dbReference type="SAM" id="MobiDB-lite"/>
    </source>
</evidence>
<feature type="compositionally biased region" description="Acidic residues" evidence="1">
    <location>
        <begin position="111"/>
        <end position="125"/>
    </location>
</feature>
<evidence type="ECO:0000313" key="3">
    <source>
        <dbReference type="Proteomes" id="UP001153269"/>
    </source>
</evidence>
<reference evidence="2" key="1">
    <citation type="submission" date="2020-03" db="EMBL/GenBank/DDBJ databases">
        <authorList>
            <person name="Weist P."/>
        </authorList>
    </citation>
    <scope>NUCLEOTIDE SEQUENCE</scope>
</reference>
<dbReference type="AlphaFoldDB" id="A0A9N7Z8W2"/>
<accession>A0A9N7Z8W2</accession>
<proteinExistence type="predicted"/>
<organism evidence="2 3">
    <name type="scientific">Pleuronectes platessa</name>
    <name type="common">European plaice</name>
    <dbReference type="NCBI Taxonomy" id="8262"/>
    <lineage>
        <taxon>Eukaryota</taxon>
        <taxon>Metazoa</taxon>
        <taxon>Chordata</taxon>
        <taxon>Craniata</taxon>
        <taxon>Vertebrata</taxon>
        <taxon>Euteleostomi</taxon>
        <taxon>Actinopterygii</taxon>
        <taxon>Neopterygii</taxon>
        <taxon>Teleostei</taxon>
        <taxon>Neoteleostei</taxon>
        <taxon>Acanthomorphata</taxon>
        <taxon>Carangaria</taxon>
        <taxon>Pleuronectiformes</taxon>
        <taxon>Pleuronectoidei</taxon>
        <taxon>Pleuronectidae</taxon>
        <taxon>Pleuronectes</taxon>
    </lineage>
</organism>
<protein>
    <submittedName>
        <fullName evidence="2">Uncharacterized protein</fullName>
    </submittedName>
</protein>